<comment type="caution">
    <text evidence="2">The sequence shown here is derived from an EMBL/GenBank/DDBJ whole genome shotgun (WGS) entry which is preliminary data.</text>
</comment>
<accession>A0A368GRQ0</accession>
<dbReference type="PROSITE" id="PS50948">
    <property type="entry name" value="PAN"/>
    <property type="match status" value="1"/>
</dbReference>
<dbReference type="Gene3D" id="3.50.4.10">
    <property type="entry name" value="Hepatocyte Growth Factor"/>
    <property type="match status" value="1"/>
</dbReference>
<dbReference type="InterPro" id="IPR003609">
    <property type="entry name" value="Pan_app"/>
</dbReference>
<protein>
    <submittedName>
        <fullName evidence="2">PAN domain protein</fullName>
    </submittedName>
</protein>
<proteinExistence type="predicted"/>
<organism evidence="2 3">
    <name type="scientific">Ancylostoma caninum</name>
    <name type="common">Dog hookworm</name>
    <dbReference type="NCBI Taxonomy" id="29170"/>
    <lineage>
        <taxon>Eukaryota</taxon>
        <taxon>Metazoa</taxon>
        <taxon>Ecdysozoa</taxon>
        <taxon>Nematoda</taxon>
        <taxon>Chromadorea</taxon>
        <taxon>Rhabditida</taxon>
        <taxon>Rhabditina</taxon>
        <taxon>Rhabditomorpha</taxon>
        <taxon>Strongyloidea</taxon>
        <taxon>Ancylostomatidae</taxon>
        <taxon>Ancylostomatinae</taxon>
        <taxon>Ancylostoma</taxon>
    </lineage>
</organism>
<evidence type="ECO:0000313" key="3">
    <source>
        <dbReference type="Proteomes" id="UP000252519"/>
    </source>
</evidence>
<dbReference type="STRING" id="29170.A0A368GRQ0"/>
<dbReference type="Proteomes" id="UP000252519">
    <property type="component" value="Unassembled WGS sequence"/>
</dbReference>
<gene>
    <name evidence="2" type="ORF">ANCCAN_06882</name>
</gene>
<keyword evidence="3" id="KW-1185">Reference proteome</keyword>
<evidence type="ECO:0000313" key="2">
    <source>
        <dbReference type="EMBL" id="RCN47051.1"/>
    </source>
</evidence>
<reference evidence="2 3" key="1">
    <citation type="submission" date="2014-10" db="EMBL/GenBank/DDBJ databases">
        <title>Draft genome of the hookworm Ancylostoma caninum.</title>
        <authorList>
            <person name="Mitreva M."/>
        </authorList>
    </citation>
    <scope>NUCLEOTIDE SEQUENCE [LARGE SCALE GENOMIC DNA]</scope>
    <source>
        <strain evidence="2 3">Baltimore</strain>
    </source>
</reference>
<dbReference type="SMART" id="SM00473">
    <property type="entry name" value="PAN_AP"/>
    <property type="match status" value="1"/>
</dbReference>
<dbReference type="AlphaFoldDB" id="A0A368GRQ0"/>
<dbReference type="Pfam" id="PF00024">
    <property type="entry name" value="PAN_1"/>
    <property type="match status" value="1"/>
</dbReference>
<name>A0A368GRQ0_ANCCA</name>
<dbReference type="OrthoDB" id="5867217at2759"/>
<evidence type="ECO:0000259" key="1">
    <source>
        <dbReference type="PROSITE" id="PS50948"/>
    </source>
</evidence>
<sequence>MDFVALRPCFERYANHRLVNVRPYHSEWRMRSEESCLQFCSDTASRCRSVVYDSVQHICHFFLDDGYDVAVPAAKMIYLRVVSKECLVGSVSSNEVNYVQSPEIPGVLGSASLTTMQPAQFAVPATPTVPNEPVSFLILSPGGSPFDGVN</sequence>
<dbReference type="EMBL" id="JOJR01000068">
    <property type="protein sequence ID" value="RCN47051.1"/>
    <property type="molecule type" value="Genomic_DNA"/>
</dbReference>
<dbReference type="SUPFAM" id="SSF57414">
    <property type="entry name" value="Hairpin loop containing domain-like"/>
    <property type="match status" value="1"/>
</dbReference>
<feature type="domain" description="Apple" evidence="1">
    <location>
        <begin position="9"/>
        <end position="86"/>
    </location>
</feature>